<feature type="compositionally biased region" description="Polar residues" evidence="1">
    <location>
        <begin position="1"/>
        <end position="10"/>
    </location>
</feature>
<gene>
    <name evidence="2" type="ORF">CR492_18525</name>
</gene>
<dbReference type="EMBL" id="PDZR01000031">
    <property type="protein sequence ID" value="PNG24483.1"/>
    <property type="molecule type" value="Genomic_DNA"/>
</dbReference>
<protein>
    <submittedName>
        <fullName evidence="2">Uncharacterized protein</fullName>
    </submittedName>
</protein>
<evidence type="ECO:0000313" key="2">
    <source>
        <dbReference type="EMBL" id="PNG24483.1"/>
    </source>
</evidence>
<feature type="region of interest" description="Disordered" evidence="1">
    <location>
        <begin position="1"/>
        <end position="25"/>
    </location>
</feature>
<organism evidence="2 3">
    <name type="scientific">Methylocella silvestris</name>
    <dbReference type="NCBI Taxonomy" id="199596"/>
    <lineage>
        <taxon>Bacteria</taxon>
        <taxon>Pseudomonadati</taxon>
        <taxon>Pseudomonadota</taxon>
        <taxon>Alphaproteobacteria</taxon>
        <taxon>Hyphomicrobiales</taxon>
        <taxon>Beijerinckiaceae</taxon>
        <taxon>Methylocella</taxon>
    </lineage>
</organism>
<dbReference type="Proteomes" id="UP000236286">
    <property type="component" value="Unassembled WGS sequence"/>
</dbReference>
<proteinExistence type="predicted"/>
<name>A0A2J7TCJ8_METSI</name>
<sequence length="101" mass="10787">MKASVATTTDIAGWLDDNEPADEQDRQDFLRAVETLSEVGNYAAALRGAALAVSGWSGQTLLLSGAKAKTALLRQVETLDFADFEPEAFRDVGAAKDEPTK</sequence>
<accession>A0A2J7TCJ8</accession>
<evidence type="ECO:0000256" key="1">
    <source>
        <dbReference type="SAM" id="MobiDB-lite"/>
    </source>
</evidence>
<dbReference type="AlphaFoldDB" id="A0A2J7TCJ8"/>
<dbReference type="OrthoDB" id="9842959at2"/>
<reference evidence="2 3" key="1">
    <citation type="submission" date="2017-10" db="EMBL/GenBank/DDBJ databases">
        <title>Genome announcement of Methylocella silvestris TVC from permafrost.</title>
        <authorList>
            <person name="Wang J."/>
            <person name="Geng K."/>
            <person name="Ul-Haque F."/>
            <person name="Crombie A.T."/>
            <person name="Street L.E."/>
            <person name="Wookey P.A."/>
            <person name="Murrell J.C."/>
            <person name="Pratscher J."/>
        </authorList>
    </citation>
    <scope>NUCLEOTIDE SEQUENCE [LARGE SCALE GENOMIC DNA]</scope>
    <source>
        <strain evidence="2 3">TVC</strain>
    </source>
</reference>
<dbReference type="RefSeq" id="WP_102845208.1">
    <property type="nucleotide sequence ID" value="NZ_PDZR01000031.1"/>
</dbReference>
<comment type="caution">
    <text evidence="2">The sequence shown here is derived from an EMBL/GenBank/DDBJ whole genome shotgun (WGS) entry which is preliminary data.</text>
</comment>
<evidence type="ECO:0000313" key="3">
    <source>
        <dbReference type="Proteomes" id="UP000236286"/>
    </source>
</evidence>